<dbReference type="Gene3D" id="1.20.1640.10">
    <property type="entry name" value="Multidrug efflux transporter AcrB transmembrane domain"/>
    <property type="match status" value="2"/>
</dbReference>
<dbReference type="Proteomes" id="UP000316252">
    <property type="component" value="Unassembled WGS sequence"/>
</dbReference>
<evidence type="ECO:0000259" key="9">
    <source>
        <dbReference type="PROSITE" id="PS50156"/>
    </source>
</evidence>
<proteinExistence type="inferred from homology"/>
<dbReference type="AlphaFoldDB" id="A0A506XY04"/>
<feature type="transmembrane region" description="Helical" evidence="8">
    <location>
        <begin position="620"/>
        <end position="639"/>
    </location>
</feature>
<dbReference type="PANTHER" id="PTHR33406">
    <property type="entry name" value="MEMBRANE PROTEIN MJ1562-RELATED"/>
    <property type="match status" value="1"/>
</dbReference>
<evidence type="ECO:0000256" key="4">
    <source>
        <dbReference type="ARBA" id="ARBA00022692"/>
    </source>
</evidence>
<dbReference type="EMBL" id="VHQG01000001">
    <property type="protein sequence ID" value="TPW77774.1"/>
    <property type="molecule type" value="Genomic_DNA"/>
</dbReference>
<feature type="transmembrane region" description="Helical" evidence="8">
    <location>
        <begin position="214"/>
        <end position="238"/>
    </location>
</feature>
<evidence type="ECO:0000256" key="6">
    <source>
        <dbReference type="ARBA" id="ARBA00023136"/>
    </source>
</evidence>
<protein>
    <submittedName>
        <fullName evidence="10">MMPL family transporter</fullName>
    </submittedName>
</protein>
<feature type="transmembrane region" description="Helical" evidence="8">
    <location>
        <begin position="287"/>
        <end position="313"/>
    </location>
</feature>
<keyword evidence="3" id="KW-1003">Cell membrane</keyword>
<gene>
    <name evidence="10" type="ORF">FJ657_03760</name>
</gene>
<dbReference type="InterPro" id="IPR050545">
    <property type="entry name" value="Mycobact_MmpL"/>
</dbReference>
<dbReference type="InterPro" id="IPR000731">
    <property type="entry name" value="SSD"/>
</dbReference>
<keyword evidence="11" id="KW-1185">Reference proteome</keyword>
<feature type="transmembrane region" description="Helical" evidence="8">
    <location>
        <begin position="416"/>
        <end position="435"/>
    </location>
</feature>
<feature type="transmembrane region" description="Helical" evidence="8">
    <location>
        <begin position="660"/>
        <end position="685"/>
    </location>
</feature>
<feature type="transmembrane region" description="Helical" evidence="8">
    <location>
        <begin position="587"/>
        <end position="608"/>
    </location>
</feature>
<feature type="transmembrane region" description="Helical" evidence="8">
    <location>
        <begin position="189"/>
        <end position="207"/>
    </location>
</feature>
<feature type="transmembrane region" description="Helical" evidence="8">
    <location>
        <begin position="244"/>
        <end position="266"/>
    </location>
</feature>
<dbReference type="OrthoDB" id="2365435at2"/>
<comment type="subcellular location">
    <subcellularLocation>
        <location evidence="1">Cell membrane</location>
        <topology evidence="1">Multi-pass membrane protein</topology>
    </subcellularLocation>
</comment>
<feature type="region of interest" description="Disordered" evidence="7">
    <location>
        <begin position="365"/>
        <end position="397"/>
    </location>
</feature>
<evidence type="ECO:0000313" key="10">
    <source>
        <dbReference type="EMBL" id="TPW77774.1"/>
    </source>
</evidence>
<dbReference type="InterPro" id="IPR004869">
    <property type="entry name" value="MMPL_dom"/>
</dbReference>
<dbReference type="PROSITE" id="PS50156">
    <property type="entry name" value="SSD"/>
    <property type="match status" value="2"/>
</dbReference>
<dbReference type="SUPFAM" id="SSF82866">
    <property type="entry name" value="Multidrug efflux transporter AcrB transmembrane domain"/>
    <property type="match status" value="2"/>
</dbReference>
<evidence type="ECO:0000256" key="5">
    <source>
        <dbReference type="ARBA" id="ARBA00022989"/>
    </source>
</evidence>
<feature type="transmembrane region" description="Helical" evidence="8">
    <location>
        <begin position="691"/>
        <end position="720"/>
    </location>
</feature>
<reference evidence="10 11" key="1">
    <citation type="submission" date="2019-06" db="EMBL/GenBank/DDBJ databases">
        <authorList>
            <person name="Li F."/>
        </authorList>
    </citation>
    <scope>NUCLEOTIDE SEQUENCE [LARGE SCALE GENOMIC DNA]</scope>
    <source>
        <strain evidence="10 11">10F1D-1</strain>
    </source>
</reference>
<keyword evidence="5 8" id="KW-1133">Transmembrane helix</keyword>
<keyword evidence="4 8" id="KW-0812">Transmembrane</keyword>
<evidence type="ECO:0000256" key="2">
    <source>
        <dbReference type="ARBA" id="ARBA00010157"/>
    </source>
</evidence>
<accession>A0A506XY04</accession>
<dbReference type="Pfam" id="PF03176">
    <property type="entry name" value="MMPL"/>
    <property type="match status" value="2"/>
</dbReference>
<sequence length="751" mass="77620">MRTLARLQTGKVSSVIVLVVSLVVLGALFGLLPKSSGETAPSMAAPDSAESSKVTALLKKFPDADRSTALIVFAHGSAPKLRGDPTTADLQVWPELTAAEQTAIADRAAALAEKSPTPQAVRPQLSDDGSAALIVVPVDGESTTDGVVDQAAELRSIARADLPDGLRVWLTGPVGFQADTANSFAGADLRLLLITAAVVALLLIITYRSPVLWLVPLIVVALGDGLARFVVAAVAAQFDIPVDASILGILSVLVFGAGTNYALLLIARYREELLVEPDPRAAMRTAVTSAGPAILASGSTVALSLLMLLFASLAGNRALGIACAIGIAIALAMTLLVLPAALVVCRRGLFWPFIPRVAPQRAGAEPAEATSASAKADAAASRPDTGPASTPAPPARADAGHTVWARIGRAVAHRPAVIGGVAVLLVAFLALGLLGSRIGLTQTGKLIGDPESVQGERMLSVAFDQGGGQATVLAKTAVAAEAAELATGVDGVESARPGDSAVGYTRIDVTLAGDPQSAEVFDGIRALRSTYADADGQLRDTLVGGIDANALDQETAAADDRALIIPLILAVVFLILLLLLRSLVAPIILILSVVATYLASLGAGNWLFQHVLGFPAFDTSVVLYSFLFLVALGVDYNIFLSTRAREERVHLGAREGMREALTRTGGVITSAGILLAAVFVVLGVLPVVALAQIGTIVCIGVLLDTLVVRTLLVPAIAFLLGERFWWPSHRHAHRAPAGERGGDPAVPLEAR</sequence>
<evidence type="ECO:0000256" key="1">
    <source>
        <dbReference type="ARBA" id="ARBA00004651"/>
    </source>
</evidence>
<evidence type="ECO:0000313" key="11">
    <source>
        <dbReference type="Proteomes" id="UP000316252"/>
    </source>
</evidence>
<feature type="compositionally biased region" description="Low complexity" evidence="7">
    <location>
        <begin position="365"/>
        <end position="385"/>
    </location>
</feature>
<name>A0A506XY04_9MICO</name>
<keyword evidence="6 8" id="KW-0472">Membrane</keyword>
<feature type="domain" description="SSD" evidence="9">
    <location>
        <begin position="590"/>
        <end position="718"/>
    </location>
</feature>
<dbReference type="PANTHER" id="PTHR33406:SF6">
    <property type="entry name" value="MEMBRANE PROTEIN YDGH-RELATED"/>
    <property type="match status" value="1"/>
</dbReference>
<organism evidence="10 11">
    <name type="scientific">Schumannella soli</name>
    <dbReference type="NCBI Taxonomy" id="2590779"/>
    <lineage>
        <taxon>Bacteria</taxon>
        <taxon>Bacillati</taxon>
        <taxon>Actinomycetota</taxon>
        <taxon>Actinomycetes</taxon>
        <taxon>Micrococcales</taxon>
        <taxon>Microbacteriaceae</taxon>
        <taxon>Schumannella</taxon>
    </lineage>
</organism>
<feature type="transmembrane region" description="Helical" evidence="8">
    <location>
        <begin position="562"/>
        <end position="580"/>
    </location>
</feature>
<evidence type="ECO:0000256" key="7">
    <source>
        <dbReference type="SAM" id="MobiDB-lite"/>
    </source>
</evidence>
<dbReference type="RefSeq" id="WP_141162301.1">
    <property type="nucleotide sequence ID" value="NZ_VHQG01000001.1"/>
</dbReference>
<dbReference type="GO" id="GO:0005886">
    <property type="term" value="C:plasma membrane"/>
    <property type="evidence" value="ECO:0007669"/>
    <property type="project" value="UniProtKB-SubCell"/>
</dbReference>
<evidence type="ECO:0000256" key="3">
    <source>
        <dbReference type="ARBA" id="ARBA00022475"/>
    </source>
</evidence>
<comment type="caution">
    <text evidence="10">The sequence shown here is derived from an EMBL/GenBank/DDBJ whole genome shotgun (WGS) entry which is preliminary data.</text>
</comment>
<feature type="domain" description="SSD" evidence="9">
    <location>
        <begin position="238"/>
        <end position="344"/>
    </location>
</feature>
<feature type="transmembrane region" description="Helical" evidence="8">
    <location>
        <begin position="12"/>
        <end position="32"/>
    </location>
</feature>
<comment type="similarity">
    <text evidence="2">Belongs to the resistance-nodulation-cell division (RND) (TC 2.A.6) family. MmpL subfamily.</text>
</comment>
<feature type="transmembrane region" description="Helical" evidence="8">
    <location>
        <begin position="319"/>
        <end position="344"/>
    </location>
</feature>
<evidence type="ECO:0000256" key="8">
    <source>
        <dbReference type="SAM" id="Phobius"/>
    </source>
</evidence>